<dbReference type="HOGENOM" id="CLU_1815789_0_0_1"/>
<evidence type="ECO:0000313" key="2">
    <source>
        <dbReference type="Proteomes" id="UP000054302"/>
    </source>
</evidence>
<name>A0A0D1ZUV5_EXOME</name>
<gene>
    <name evidence="1" type="ORF">PV10_07856</name>
</gene>
<dbReference type="RefSeq" id="XP_016222142.1">
    <property type="nucleotide sequence ID" value="XM_016372810.1"/>
</dbReference>
<dbReference type="VEuPathDB" id="FungiDB:PV10_07856"/>
<dbReference type="AlphaFoldDB" id="A0A0D1ZUV5"/>
<dbReference type="EMBL" id="KN847524">
    <property type="protein sequence ID" value="KIV90568.1"/>
    <property type="molecule type" value="Genomic_DNA"/>
</dbReference>
<accession>A0A0D1ZUV5</accession>
<reference evidence="1 2" key="1">
    <citation type="submission" date="2015-01" db="EMBL/GenBank/DDBJ databases">
        <title>The Genome Sequence of Exophiala mesophila CBS40295.</title>
        <authorList>
            <consortium name="The Broad Institute Genomics Platform"/>
            <person name="Cuomo C."/>
            <person name="de Hoog S."/>
            <person name="Gorbushina A."/>
            <person name="Stielow B."/>
            <person name="Teixiera M."/>
            <person name="Abouelleil A."/>
            <person name="Chapman S.B."/>
            <person name="Priest M."/>
            <person name="Young S.K."/>
            <person name="Wortman J."/>
            <person name="Nusbaum C."/>
            <person name="Birren B."/>
        </authorList>
    </citation>
    <scope>NUCLEOTIDE SEQUENCE [LARGE SCALE GENOMIC DNA]</scope>
    <source>
        <strain evidence="1 2">CBS 40295</strain>
    </source>
</reference>
<dbReference type="GeneID" id="27325701"/>
<organism evidence="1 2">
    <name type="scientific">Exophiala mesophila</name>
    <name type="common">Black yeast-like fungus</name>
    <dbReference type="NCBI Taxonomy" id="212818"/>
    <lineage>
        <taxon>Eukaryota</taxon>
        <taxon>Fungi</taxon>
        <taxon>Dikarya</taxon>
        <taxon>Ascomycota</taxon>
        <taxon>Pezizomycotina</taxon>
        <taxon>Eurotiomycetes</taxon>
        <taxon>Chaetothyriomycetidae</taxon>
        <taxon>Chaetothyriales</taxon>
        <taxon>Herpotrichiellaceae</taxon>
        <taxon>Exophiala</taxon>
    </lineage>
</organism>
<sequence length="142" mass="16018">MHGHPFPVSPITLQRPQVQNALDQLLSHRTTFSQIAPKESNGCVCESLGKIMPCKVVLLDVLHPSTRGGEQRKNVQFVRQRIANDLNGRIRQSGLGVTDKGHNVQSSDGREEFNHKVLEDAMFLCIHGHFKLTKRLHGDHLW</sequence>
<dbReference type="Proteomes" id="UP000054302">
    <property type="component" value="Unassembled WGS sequence"/>
</dbReference>
<keyword evidence="2" id="KW-1185">Reference proteome</keyword>
<proteinExistence type="predicted"/>
<evidence type="ECO:0000313" key="1">
    <source>
        <dbReference type="EMBL" id="KIV90568.1"/>
    </source>
</evidence>
<protein>
    <submittedName>
        <fullName evidence="1">Uncharacterized protein</fullName>
    </submittedName>
</protein>